<accession>A0A437QH82</accession>
<proteinExistence type="predicted"/>
<dbReference type="Proteomes" id="UP000287447">
    <property type="component" value="Unassembled WGS sequence"/>
</dbReference>
<dbReference type="AlphaFoldDB" id="A0A437QH82"/>
<sequence>MDLKILRPALAALTLCIGGCVEEVQEICLPEALFEKSAVQETDFSTYEQSALVDGRPPRVHVLIDPSWGMSGYVRRTNDALKEYMLFGKFVASLRDTLSASMPDDVDFLFHKLENRQGSHPTQDFDQAIQAFFTTCETSSVSNCGPYTKDDIFISTLVNVSNPLSGGQWFDVDERDLVVIISDLQHQTEAGTNTETLTGDAGRIGSALAGQVAESGRSLSIVGMLSRFEGTIFDLPAKNENGTGTSYATKSGEAILQPFYVIAFGPRKLVSIHHSAITALITEQAKPLEAIVRQETHGGLLVHSSGRLDALELKSEVRPSNWAREFSQIPLKSSDALRTSGSFYFSDNSRKKISNVSGAETAKESQETHGLPQPFLTFSFRRSGDLLGDDRAIDVNTFHLNISHVYKLWPNASGCDPKETKRQWIVALDEFNDPVSMSLGANGGALNDIGWVWTDKLSENLRPGMVYAIKVAFEAQSEVSVRVKSPQWADDWSVRGEGRRTIEVRDLPDKTRQHYGTGNLTRLIEKIKELTSNERVTVGANSIVLVLKRGL</sequence>
<dbReference type="RefSeq" id="WP_127767957.1">
    <property type="nucleotide sequence ID" value="NZ_SADE01000004.1"/>
</dbReference>
<reference evidence="2" key="1">
    <citation type="submission" date="2019-01" db="EMBL/GenBank/DDBJ databases">
        <title>Gri0909 isolated from a small marine red alga.</title>
        <authorList>
            <person name="Kim J."/>
            <person name="Jeong S.E."/>
            <person name="Jeon C.O."/>
        </authorList>
    </citation>
    <scope>NUCLEOTIDE SEQUENCE [LARGE SCALE GENOMIC DNA]</scope>
    <source>
        <strain evidence="2">Gri0909</strain>
    </source>
</reference>
<comment type="caution">
    <text evidence="1">The sequence shown here is derived from an EMBL/GenBank/DDBJ whole genome shotgun (WGS) entry which is preliminary data.</text>
</comment>
<keyword evidence="2" id="KW-1185">Reference proteome</keyword>
<dbReference type="OrthoDB" id="7157377at2"/>
<dbReference type="EMBL" id="SADE01000004">
    <property type="protein sequence ID" value="RVU33927.1"/>
    <property type="molecule type" value="Genomic_DNA"/>
</dbReference>
<name>A0A437QH82_9PROT</name>
<evidence type="ECO:0000313" key="1">
    <source>
        <dbReference type="EMBL" id="RVU33927.1"/>
    </source>
</evidence>
<organism evidence="1 2">
    <name type="scientific">Hwanghaeella grinnelliae</name>
    <dbReference type="NCBI Taxonomy" id="2500179"/>
    <lineage>
        <taxon>Bacteria</taxon>
        <taxon>Pseudomonadati</taxon>
        <taxon>Pseudomonadota</taxon>
        <taxon>Alphaproteobacteria</taxon>
        <taxon>Rhodospirillales</taxon>
        <taxon>Rhodospirillaceae</taxon>
        <taxon>Hwanghaeella</taxon>
    </lineage>
</organism>
<evidence type="ECO:0000313" key="2">
    <source>
        <dbReference type="Proteomes" id="UP000287447"/>
    </source>
</evidence>
<protein>
    <submittedName>
        <fullName evidence="1">Uncharacterized protein</fullName>
    </submittedName>
</protein>
<gene>
    <name evidence="1" type="ORF">EOI86_22630</name>
</gene>